<proteinExistence type="predicted"/>
<dbReference type="RefSeq" id="WP_090256476.1">
    <property type="nucleotide sequence ID" value="NZ_FOIR01000001.1"/>
</dbReference>
<dbReference type="SMART" id="SM00028">
    <property type="entry name" value="TPR"/>
    <property type="match status" value="5"/>
</dbReference>
<dbReference type="GeneID" id="99984911"/>
<evidence type="ECO:0000313" key="3">
    <source>
        <dbReference type="EMBL" id="SEV84370.1"/>
    </source>
</evidence>
<feature type="domain" description="CHAT" evidence="2">
    <location>
        <begin position="694"/>
        <end position="983"/>
    </location>
</feature>
<dbReference type="OrthoDB" id="1489296at2"/>
<keyword evidence="4" id="KW-1185">Reference proteome</keyword>
<gene>
    <name evidence="3" type="ORF">SAMN05216290_0147</name>
</gene>
<accession>A0A1I0M9D3</accession>
<keyword evidence="1" id="KW-1133">Transmembrane helix</keyword>
<evidence type="ECO:0000313" key="4">
    <source>
        <dbReference type="Proteomes" id="UP000199437"/>
    </source>
</evidence>
<sequence length="1018" mass="116007">MPHALRFAFYIVDGIGFQTTSMNISLFSKSLKLWVFVYMLCTTLGASAQSDNLERAMVNSRKVSELLASENLGEAEMLLTETLKLSLPDTLIAMLENQYSMVLGYKGEFEAAIDHNHQAVRLYAKHLGEKNKHTIDALYNLGELHGGAGNSDSLFYYLEKSLALYYENSPNAFADIGLIHNNLATNYRHREFHRKATFHFKKAVENWERVAEQNPDYLIVGYENLGAYLDTDESLSYLQKALDMKIKQGTNPFRSYIEIASKHSSFENYKEALRFYHIGVKLLKPLAGSQKETGFDYQYDLASTYSLIAQSHEAMEHYDSAQYYYQAAYDVPTMKHHPTWQTRYLTAQANIFRYKGQHEKAVTELLRILPRTANPNDYMFGYVTYSLSKTYDAQGDYENALLYNLFSLRYDADGNKSLAPDTIIRVFNRNEQSLQSNSATLLSNHALYLKQLAKQKPNEAEQILQVARQNIEQAVAHFEEVGETEYASLFYKRGFDRAMSIQQSILLDLLETTGQKKFGVSAFKVSEQAKINKTLLYFNDQEVRTLAELPEDIYERDRDLKKRIASVERSIFKESQKEEADSTALRNAYNELFQLRKDNQVFEVQLKEGFPKYYELKRNVTPVGLTEIQQQLGKETAALVYSLHEDLFFIYTITQQDIVARQFENAAAVRAQIAQYRELLLNPASTPMEYSNAAFALHQSLVAPVSKQLQEHKDLLIIPDKEISTIPFETLVTQQKVENSFSGLSYLLHKFSVHYAYSATLWNKQLSEPEHMAGQFWAGFAPEYSQTQAANYNIYKEWVSILPGAQEEVEELSELLGGDLYTGEKATKSALLEAGKNYKVMHLAMHSTINNDQPMYSSFLFTPEVENDEEQLSVSELFHQNFNAELVVLSACNTGYGRLLPGEGVLSLSQAFTAAGCPATLMSLWMVPDKETKTLMNNFYKGIMAEKSKTAALHSAKIEYLKYANNDRMTHPFYWAGFVLSGNENAIAKAGNFNLWLVALAVLVLLSGTVLWRKRQLK</sequence>
<dbReference type="InterPro" id="IPR011990">
    <property type="entry name" value="TPR-like_helical_dom_sf"/>
</dbReference>
<reference evidence="4" key="1">
    <citation type="submission" date="2016-10" db="EMBL/GenBank/DDBJ databases">
        <authorList>
            <person name="Varghese N."/>
            <person name="Submissions S."/>
        </authorList>
    </citation>
    <scope>NUCLEOTIDE SEQUENCE [LARGE SCALE GENOMIC DNA]</scope>
    <source>
        <strain evidence="4">CGMCC 1.12402</strain>
    </source>
</reference>
<dbReference type="SUPFAM" id="SSF48452">
    <property type="entry name" value="TPR-like"/>
    <property type="match status" value="2"/>
</dbReference>
<protein>
    <submittedName>
        <fullName evidence="3">CHAT domain-containing protein</fullName>
    </submittedName>
</protein>
<keyword evidence="1" id="KW-0472">Membrane</keyword>
<evidence type="ECO:0000259" key="2">
    <source>
        <dbReference type="Pfam" id="PF12770"/>
    </source>
</evidence>
<dbReference type="PANTHER" id="PTHR10098">
    <property type="entry name" value="RAPSYN-RELATED"/>
    <property type="match status" value="1"/>
</dbReference>
<evidence type="ECO:0000256" key="1">
    <source>
        <dbReference type="SAM" id="Phobius"/>
    </source>
</evidence>
<dbReference type="InterPro" id="IPR019734">
    <property type="entry name" value="TPR_rpt"/>
</dbReference>
<dbReference type="Pfam" id="PF12770">
    <property type="entry name" value="CHAT"/>
    <property type="match status" value="1"/>
</dbReference>
<dbReference type="Gene3D" id="1.25.40.10">
    <property type="entry name" value="Tetratricopeptide repeat domain"/>
    <property type="match status" value="2"/>
</dbReference>
<dbReference type="InterPro" id="IPR024983">
    <property type="entry name" value="CHAT_dom"/>
</dbReference>
<dbReference type="STRING" id="1267423.SAMN05216290_0147"/>
<dbReference type="EMBL" id="FOIR01000001">
    <property type="protein sequence ID" value="SEV84370.1"/>
    <property type="molecule type" value="Genomic_DNA"/>
</dbReference>
<feature type="transmembrane region" description="Helical" evidence="1">
    <location>
        <begin position="993"/>
        <end position="1012"/>
    </location>
</feature>
<dbReference type="Proteomes" id="UP000199437">
    <property type="component" value="Unassembled WGS sequence"/>
</dbReference>
<name>A0A1I0M9D3_9BACT</name>
<dbReference type="AlphaFoldDB" id="A0A1I0M9D3"/>
<keyword evidence="1" id="KW-0812">Transmembrane</keyword>
<organism evidence="3 4">
    <name type="scientific">Roseivirga pacifica</name>
    <dbReference type="NCBI Taxonomy" id="1267423"/>
    <lineage>
        <taxon>Bacteria</taxon>
        <taxon>Pseudomonadati</taxon>
        <taxon>Bacteroidota</taxon>
        <taxon>Cytophagia</taxon>
        <taxon>Cytophagales</taxon>
        <taxon>Roseivirgaceae</taxon>
        <taxon>Roseivirga</taxon>
    </lineage>
</organism>